<organism evidence="1 2">
    <name type="scientific">Hygrophoropsis aurantiaca</name>
    <dbReference type="NCBI Taxonomy" id="72124"/>
    <lineage>
        <taxon>Eukaryota</taxon>
        <taxon>Fungi</taxon>
        <taxon>Dikarya</taxon>
        <taxon>Basidiomycota</taxon>
        <taxon>Agaricomycotina</taxon>
        <taxon>Agaricomycetes</taxon>
        <taxon>Agaricomycetidae</taxon>
        <taxon>Boletales</taxon>
        <taxon>Coniophorineae</taxon>
        <taxon>Hygrophoropsidaceae</taxon>
        <taxon>Hygrophoropsis</taxon>
    </lineage>
</organism>
<proteinExistence type="predicted"/>
<gene>
    <name evidence="1" type="ORF">BJ138DRAFT_1173750</name>
</gene>
<dbReference type="EMBL" id="MU267767">
    <property type="protein sequence ID" value="KAH7909315.1"/>
    <property type="molecule type" value="Genomic_DNA"/>
</dbReference>
<evidence type="ECO:0000313" key="2">
    <source>
        <dbReference type="Proteomes" id="UP000790377"/>
    </source>
</evidence>
<sequence length="2107" mass="233830">MESISQLRNILSSTLSSRGHGEQDLFDELMAHQPQLVALYDVGASSQQEQRELQSGKTIINGRSLAVNADFAQQAIFLGQQLGCSEKYVAGILHTVMTENPNINPVSCIESAIVEYHQRRRHLIDCLRFILEAAELAEVPDAPRMYSRLNAFVASELISESSTKGISLAHAILKQVESLGPVVAAAQAAKQGAPSNTTAPSNQGGTPSLGYDILNARYDSLKYERRNLAFVYYQIARLGYIAVPDVQKALDWLSANPNDPMAFYILTSIFTVFDSVDPNSNGGKTRRALATDQAMLGYMKKKLASATEWKDTGLKAAILLKWTLFLAETRHRDSSLGDREGFRTEELETQIWNAVQGDAFTYLSVVLIQLRKRTHSSLPTSFANSLQLTPEQEQSREPPSEDFKLAVLNACENLVRMLISYASSELRKIKQRQEDIVLASARTDRSRMFRSSMPNGPESEAQPVPRNDIAMLYSFLGLLYSSLPPERAIQFWSGSPHLEGRRITYLEISESAAGKLPMFLQWAVWSTQVRDVTMTMALYDMLSGLAKGQHCSELAYNFLARGGGEVVPGNGNPSAAGASHYGAGPTVSWSMIFALLDSWATPSNNLRPQPPVGASFGGFNTQSMANHPPSQTQHHVSISPKDVLLAQSFLRLLSTVVSGSVGVRLAVSGSSHFRAIPTLVSLVPLGIPLELKGSIFDTLAAFCEPGAGLAGVEICKTVWTLMERLEIINVRAGSNRIGAGTLSPVKGVEVELEEVETVYKLYPATISFLRLLSTLIHTSKRIPLKDRVTDSEPLNTIPDSLGQPYRLPGIGPYILFVVDNVFANIPRREYARQSDRWQMNDLCMSFIERVLASYELESLVTPGDDSQLKRETVVPLLVHPGYDIMKRLLSNSPLQANILSYIVEGVEGFEKDLADEEPHFRSTIIRVLRIVHRVLEIQDIFLDVLIPLLAEFDSTQFVGIAHSRSYYTRFDQALSYGSHHIPAIAAYVVYPVHPELVLLAVKIITQLSSSNSVNNLMSLIERSNDSDRILTGFRQLLDVDNLDDVDVAETHAEQSTGAGAPDREVEGPQGQAIRLAVLDLLIQNTESTRSFPNIGHFLLFGGPETQHQIQDPHAIGAYKTCVHVILDLLSTGVPRMRGKGKDRDRNVASKADALFSTLPSLAERFYHVIHNLCMHPRTSDVTMRYLRTREDFFARHLASIPSKLPETAEDPYIEVLYQDGSRVTTSSSALRAFIGLRSRILDLAALDLHVLTNKGHHKGVIAMLDILFGTEVYGDETSEWEDEMQFQEIGQSHMRIIEFIQSLSFDWSDSLTVNPVDLQFLGELNLHSCVRLDAAGCEVVDRTALLSLLTVARRTLHAQGRITSPAHVERLNAETTYILESCAIENHRREVSFAVATGYETWRRLLDITLMKCFSRLPHDRRENMLFDLLHVLPVIVRSPDIQEPTAVLLSEAVLSCITKLREDRRHQVMLQSAGGDAEAGSLPAERLYALLRNILECILDNNRSELVRGNLYATLVSYLHLVETDDSSAEASVDNFGRRSMSMSRSAFGSREDLSVDDSQMSLRSPSPAIRSQASASVLESGTVSVMKSVLERLVATVARDAIDGTEVWKTVAFMLLDSLVQLSRSDKSRILLTVLVRHGLLLNFVRGLKESETQLQFVLKPDPNDLNPLYVYEAKMSLLIRMAQTRSGAERLLEAQILPILAQCEYLDTRPEADQSFMDQDSFLPSAIQRYHQLFMPALQLAVAMLATLGSNHATASHQTLDFLSSHRDTIIIMLKNENEEVPLSFIQEVHLLVSLSASVLSLVPKSEMLSVNSGFGGIHGAILSLAARCLGNDQWRQSVKPQSDAEMLQASVLAPGHSSESKFDANVRQQERLLRKAVVEYLGAASEFTEPEITLVLSPIIAIPKHDDRSSRFVATIPTVGDAIEALYDLCDDLAHILKQVSDLAAGLSSRDHIRVDNIHEVVRVSDPSFLQDLNIEQKRSLIHREYGQLKNDVVDDLKTILSTTEMLLLLLWRHLVNYAEQIQPTNSSSNLRISTATRLLAATDSDTFRADAGQRLIGVLTRISSLDLTIDTVGEEWQSYKGYIDIMSRRLRDTVGLHDELEA</sequence>
<name>A0ACB8A7D4_9AGAM</name>
<dbReference type="Proteomes" id="UP000790377">
    <property type="component" value="Unassembled WGS sequence"/>
</dbReference>
<keyword evidence="2" id="KW-1185">Reference proteome</keyword>
<reference evidence="1" key="1">
    <citation type="journal article" date="2021" name="New Phytol.">
        <title>Evolutionary innovations through gain and loss of genes in the ectomycorrhizal Boletales.</title>
        <authorList>
            <person name="Wu G."/>
            <person name="Miyauchi S."/>
            <person name="Morin E."/>
            <person name="Kuo A."/>
            <person name="Drula E."/>
            <person name="Varga T."/>
            <person name="Kohler A."/>
            <person name="Feng B."/>
            <person name="Cao Y."/>
            <person name="Lipzen A."/>
            <person name="Daum C."/>
            <person name="Hundley H."/>
            <person name="Pangilinan J."/>
            <person name="Johnson J."/>
            <person name="Barry K."/>
            <person name="LaButti K."/>
            <person name="Ng V."/>
            <person name="Ahrendt S."/>
            <person name="Min B."/>
            <person name="Choi I.G."/>
            <person name="Park H."/>
            <person name="Plett J.M."/>
            <person name="Magnuson J."/>
            <person name="Spatafora J.W."/>
            <person name="Nagy L.G."/>
            <person name="Henrissat B."/>
            <person name="Grigoriev I.V."/>
            <person name="Yang Z.L."/>
            <person name="Xu J."/>
            <person name="Martin F.M."/>
        </authorList>
    </citation>
    <scope>NUCLEOTIDE SEQUENCE</scope>
    <source>
        <strain evidence="1">ATCC 28755</strain>
    </source>
</reference>
<accession>A0ACB8A7D4</accession>
<comment type="caution">
    <text evidence="1">The sequence shown here is derived from an EMBL/GenBank/DDBJ whole genome shotgun (WGS) entry which is preliminary data.</text>
</comment>
<protein>
    <submittedName>
        <fullName evidence="1">Nucleoporin Nup186/Nup192/Nup205</fullName>
    </submittedName>
</protein>
<evidence type="ECO:0000313" key="1">
    <source>
        <dbReference type="EMBL" id="KAH7909315.1"/>
    </source>
</evidence>